<dbReference type="PROSITE" id="PS50097">
    <property type="entry name" value="BTB"/>
    <property type="match status" value="2"/>
</dbReference>
<evidence type="ECO:0000313" key="6">
    <source>
        <dbReference type="Proteomes" id="UP000033140"/>
    </source>
</evidence>
<reference evidence="5 6" key="2">
    <citation type="journal article" date="2014" name="J. Gen. Appl. Microbiol.">
        <title>The early diverging ascomycetous budding yeast Saitoella complicata has three histone deacetylases belonging to the Clr6, Hos2, and Rpd3 lineages.</title>
        <authorList>
            <person name="Nishida H."/>
            <person name="Matsumoto T."/>
            <person name="Kondo S."/>
            <person name="Hamamoto M."/>
            <person name="Yoshikawa H."/>
        </authorList>
    </citation>
    <scope>NUCLEOTIDE SEQUENCE [LARGE SCALE GENOMIC DNA]</scope>
    <source>
        <strain evidence="5 6">NRRL Y-17804</strain>
    </source>
</reference>
<dbReference type="GO" id="GO:0000151">
    <property type="term" value="C:ubiquitin ligase complex"/>
    <property type="evidence" value="ECO:0007669"/>
    <property type="project" value="TreeGrafter"/>
</dbReference>
<keyword evidence="1" id="KW-0677">Repeat</keyword>
<dbReference type="InterPro" id="IPR036770">
    <property type="entry name" value="Ankyrin_rpt-contain_sf"/>
</dbReference>
<dbReference type="InterPro" id="IPR002110">
    <property type="entry name" value="Ankyrin_rpt"/>
</dbReference>
<dbReference type="SMART" id="SM00225">
    <property type="entry name" value="BTB"/>
    <property type="match status" value="2"/>
</dbReference>
<feature type="compositionally biased region" description="Acidic residues" evidence="3">
    <location>
        <begin position="351"/>
        <end position="363"/>
    </location>
</feature>
<evidence type="ECO:0000259" key="4">
    <source>
        <dbReference type="PROSITE" id="PS50097"/>
    </source>
</evidence>
<proteinExistence type="predicted"/>
<dbReference type="InterPro" id="IPR044515">
    <property type="entry name" value="ABTB1"/>
</dbReference>
<protein>
    <recommendedName>
        <fullName evidence="4">BTB domain-containing protein</fullName>
    </recommendedName>
</protein>
<comment type="caution">
    <text evidence="5">The sequence shown here is derived from an EMBL/GenBank/DDBJ whole genome shotgun (WGS) entry which is preliminary data.</text>
</comment>
<dbReference type="PANTHER" id="PTHR46231">
    <property type="entry name" value="ANKYRIN REPEAT AND BTB/POZ DOMAIN-CONTAINING PROTEIN 1"/>
    <property type="match status" value="1"/>
</dbReference>
<feature type="domain" description="BTB" evidence="4">
    <location>
        <begin position="189"/>
        <end position="255"/>
    </location>
</feature>
<dbReference type="Pfam" id="PF00651">
    <property type="entry name" value="BTB"/>
    <property type="match status" value="2"/>
</dbReference>
<feature type="region of interest" description="Disordered" evidence="3">
    <location>
        <begin position="351"/>
        <end position="372"/>
    </location>
</feature>
<gene>
    <name evidence="5" type="ORF">G7K_5573-t1</name>
</gene>
<reference evidence="5 6" key="1">
    <citation type="journal article" date="2011" name="J. Gen. Appl. Microbiol.">
        <title>Draft genome sequencing of the enigmatic yeast Saitoella complicata.</title>
        <authorList>
            <person name="Nishida H."/>
            <person name="Hamamoto M."/>
            <person name="Sugiyama J."/>
        </authorList>
    </citation>
    <scope>NUCLEOTIDE SEQUENCE [LARGE SCALE GENOMIC DNA]</scope>
    <source>
        <strain evidence="5 6">NRRL Y-17804</strain>
    </source>
</reference>
<dbReference type="Pfam" id="PF12796">
    <property type="entry name" value="Ank_2"/>
    <property type="match status" value="1"/>
</dbReference>
<dbReference type="SUPFAM" id="SSF48403">
    <property type="entry name" value="Ankyrin repeat"/>
    <property type="match status" value="1"/>
</dbReference>
<dbReference type="Gene3D" id="1.25.40.20">
    <property type="entry name" value="Ankyrin repeat-containing domain"/>
    <property type="match status" value="1"/>
</dbReference>
<evidence type="ECO:0000256" key="2">
    <source>
        <dbReference type="ARBA" id="ARBA00023043"/>
    </source>
</evidence>
<evidence type="ECO:0000313" key="5">
    <source>
        <dbReference type="EMBL" id="GAO51473.1"/>
    </source>
</evidence>
<accession>A0A0E9NNU9</accession>
<dbReference type="GO" id="GO:0005737">
    <property type="term" value="C:cytoplasm"/>
    <property type="evidence" value="ECO:0007669"/>
    <property type="project" value="TreeGrafter"/>
</dbReference>
<dbReference type="SMART" id="SM00248">
    <property type="entry name" value="ANK"/>
    <property type="match status" value="2"/>
</dbReference>
<dbReference type="EMBL" id="BACD03000046">
    <property type="protein sequence ID" value="GAO51473.1"/>
    <property type="molecule type" value="Genomic_DNA"/>
</dbReference>
<dbReference type="PANTHER" id="PTHR46231:SF1">
    <property type="entry name" value="ANKYRIN REPEAT AND BTB_POZ DOMAIN-CONTAINING PROTEIN 1"/>
    <property type="match status" value="1"/>
</dbReference>
<feature type="region of interest" description="Disordered" evidence="3">
    <location>
        <begin position="1"/>
        <end position="50"/>
    </location>
</feature>
<evidence type="ECO:0000256" key="3">
    <source>
        <dbReference type="SAM" id="MobiDB-lite"/>
    </source>
</evidence>
<name>A0A0E9NNU9_SAICN</name>
<dbReference type="OMA" id="EGARCIY"/>
<keyword evidence="6" id="KW-1185">Reference proteome</keyword>
<dbReference type="Gene3D" id="3.30.710.10">
    <property type="entry name" value="Potassium Channel Kv1.1, Chain A"/>
    <property type="match status" value="2"/>
</dbReference>
<dbReference type="InterPro" id="IPR011333">
    <property type="entry name" value="SKP1/BTB/POZ_sf"/>
</dbReference>
<organism evidence="5 6">
    <name type="scientific">Saitoella complicata (strain BCRC 22490 / CBS 7301 / JCM 7358 / NBRC 10748 / NRRL Y-17804)</name>
    <dbReference type="NCBI Taxonomy" id="698492"/>
    <lineage>
        <taxon>Eukaryota</taxon>
        <taxon>Fungi</taxon>
        <taxon>Dikarya</taxon>
        <taxon>Ascomycota</taxon>
        <taxon>Taphrinomycotina</taxon>
        <taxon>Taphrinomycotina incertae sedis</taxon>
        <taxon>Saitoella</taxon>
    </lineage>
</organism>
<keyword evidence="2" id="KW-0040">ANK repeat</keyword>
<reference evidence="5 6" key="3">
    <citation type="journal article" date="2015" name="Genome Announc.">
        <title>Draft Genome Sequence of the Archiascomycetous Yeast Saitoella complicata.</title>
        <authorList>
            <person name="Yamauchi K."/>
            <person name="Kondo S."/>
            <person name="Hamamoto M."/>
            <person name="Takahashi Y."/>
            <person name="Ogura Y."/>
            <person name="Hayashi T."/>
            <person name="Nishida H."/>
        </authorList>
    </citation>
    <scope>NUCLEOTIDE SEQUENCE [LARGE SCALE GENOMIC DNA]</scope>
    <source>
        <strain evidence="5 6">NRRL Y-17804</strain>
    </source>
</reference>
<dbReference type="STRING" id="698492.A0A0E9NNU9"/>
<dbReference type="InterPro" id="IPR000210">
    <property type="entry name" value="BTB/POZ_dom"/>
</dbReference>
<sequence>MSTPNQWTDPLPPAPNGPLHAYMTLPHDEDEDDHDGDSAQSSEEKTTTKRSLMARITPGEQGVIKVKALDEEGKRLFDDLCEASRRGDLEAVDTLVTNYNVDVNQVDEFDYSPLILASLCGHVTIVTYLLEHGARCDRDTFQGERCIYGALTDEIRGILLKYDLSKAVDTSQPFASHITRELLGKGVGSDVVFRAVGGDGNVDFELHKFILAARSPYFKRNLQTRWRGKKLIKLAPIVHPLTFEAVIKVLYIGELLSLPPELSENLRVVTKSLEMEEVGEMLMSGREKKNLNDLRKELVRKAQGDMGAWVRDQVIGKVRKVDKEEDIDNVVARIREEEVFADVVLRVNLHDDDDDDSSSENENENGHGEGGGVLLYPAQKAMLSRSEYYQLMFSGPFSESHSPTLPTVLLDVNPRLTPLILEFIYTDRVAHIPPPHALDLVFAADMLLLDRLKSLAAIEITKTPPEDPPEGVSMYDVLRAAWSTRTERLEHHAASHFAAHLETYLTSPLFASIVSESASRISSRQETDTIELIDDIRYYLGLRYGILNELVDERGRVQGDGPGGGVALGWGVGETEWEREYNERVLAIEELLEGLGLEA</sequence>
<evidence type="ECO:0000256" key="1">
    <source>
        <dbReference type="ARBA" id="ARBA00022737"/>
    </source>
</evidence>
<feature type="domain" description="BTB" evidence="4">
    <location>
        <begin position="341"/>
        <end position="433"/>
    </location>
</feature>
<dbReference type="Proteomes" id="UP000033140">
    <property type="component" value="Unassembled WGS sequence"/>
</dbReference>
<dbReference type="AlphaFoldDB" id="A0A0E9NNU9"/>
<dbReference type="SUPFAM" id="SSF54695">
    <property type="entry name" value="POZ domain"/>
    <property type="match status" value="2"/>
</dbReference>